<feature type="transmembrane region" description="Helical" evidence="1">
    <location>
        <begin position="6"/>
        <end position="23"/>
    </location>
</feature>
<keyword evidence="1" id="KW-0472">Membrane</keyword>
<feature type="transmembrane region" description="Helical" evidence="1">
    <location>
        <begin position="43"/>
        <end position="63"/>
    </location>
</feature>
<dbReference type="EnsemblMetazoa" id="XM_050659954.1">
    <property type="protein sequence ID" value="XP_050515911.1"/>
    <property type="gene ID" value="LOC126890769"/>
</dbReference>
<sequence>MFPFGYVLVTIIIILGAVLIKHGTKEQPKKIFNVYAQKGKWYYLKYIIISLVIFIRRIKYYVYGKDNVEKIHNMEKLQMLSSHNLAFDAVYFQAASQTGEYFCGGIERRHGGKIVGLFYIVHPDYGLLESEELPNTIMDATVLSLYNQDSFSGGGMTFTPVVPMKKWKIGFNGTMKYQNNPQKRVHVTFEADWISNYDWFFLEVDVPISTLARSLATEEWSEKLFQNLKNVHQRHYEQMGYINGTLEIDGKEYPIVKWDSFRDHSFGFKRDWSLMHRFIYTTLILSNKTKIVLGVVSQPITMSHLEMGFVNHPDGRIHPVEKIDLLLYEHAENGVLPKELSFTFEAEGVSYDVQMEFICEATHYKGSHEDIIITARFVKCVVNGIPGRGFSDWQYNKSIFK</sequence>
<dbReference type="Proteomes" id="UP001652700">
    <property type="component" value="Unplaced"/>
</dbReference>
<name>A0ABM5L0E7_DIAVI</name>
<dbReference type="PANTHER" id="PTHR34717:SF1">
    <property type="entry name" value="EG:BACR7A4.20 PROTEIN"/>
    <property type="match status" value="1"/>
</dbReference>
<dbReference type="RefSeq" id="XP_050515910.1">
    <property type="nucleotide sequence ID" value="XM_050659953.1"/>
</dbReference>
<dbReference type="PANTHER" id="PTHR34717">
    <property type="entry name" value="EG:BACR7A4.20 PROTEIN"/>
    <property type="match status" value="1"/>
</dbReference>
<dbReference type="RefSeq" id="XP_050515912.1">
    <property type="nucleotide sequence ID" value="XM_050659955.1"/>
</dbReference>
<keyword evidence="1" id="KW-1133">Transmembrane helix</keyword>
<dbReference type="EnsemblMetazoa" id="XM_050659955.1">
    <property type="protein sequence ID" value="XP_050515912.1"/>
    <property type="gene ID" value="LOC126890769"/>
</dbReference>
<keyword evidence="1" id="KW-0812">Transmembrane</keyword>
<proteinExistence type="predicted"/>
<evidence type="ECO:0000313" key="3">
    <source>
        <dbReference type="Proteomes" id="UP001652700"/>
    </source>
</evidence>
<protein>
    <submittedName>
        <fullName evidence="2">Uncharacterized protein</fullName>
    </submittedName>
</protein>
<dbReference type="EnsemblMetazoa" id="XM_050659953.1">
    <property type="protein sequence ID" value="XP_050515910.1"/>
    <property type="gene ID" value="LOC126890769"/>
</dbReference>
<organism evidence="2 3">
    <name type="scientific">Diabrotica virgifera virgifera</name>
    <name type="common">western corn rootworm</name>
    <dbReference type="NCBI Taxonomy" id="50390"/>
    <lineage>
        <taxon>Eukaryota</taxon>
        <taxon>Metazoa</taxon>
        <taxon>Ecdysozoa</taxon>
        <taxon>Arthropoda</taxon>
        <taxon>Hexapoda</taxon>
        <taxon>Insecta</taxon>
        <taxon>Pterygota</taxon>
        <taxon>Neoptera</taxon>
        <taxon>Endopterygota</taxon>
        <taxon>Coleoptera</taxon>
        <taxon>Polyphaga</taxon>
        <taxon>Cucujiformia</taxon>
        <taxon>Chrysomeloidea</taxon>
        <taxon>Chrysomelidae</taxon>
        <taxon>Galerucinae</taxon>
        <taxon>Diabroticina</taxon>
        <taxon>Diabroticites</taxon>
        <taxon>Diabrotica</taxon>
    </lineage>
</organism>
<accession>A0ABM5L0E7</accession>
<keyword evidence="3" id="KW-1185">Reference proteome</keyword>
<dbReference type="RefSeq" id="XP_050515911.1">
    <property type="nucleotide sequence ID" value="XM_050659954.1"/>
</dbReference>
<evidence type="ECO:0000313" key="2">
    <source>
        <dbReference type="EnsemblMetazoa" id="XP_050515910.1"/>
    </source>
</evidence>
<dbReference type="GeneID" id="126890769"/>
<reference evidence="2" key="1">
    <citation type="submission" date="2025-05" db="UniProtKB">
        <authorList>
            <consortium name="EnsemblMetazoa"/>
        </authorList>
    </citation>
    <scope>IDENTIFICATION</scope>
</reference>
<evidence type="ECO:0000256" key="1">
    <source>
        <dbReference type="SAM" id="Phobius"/>
    </source>
</evidence>